<protein>
    <recommendedName>
        <fullName evidence="1">DUF7869 domain-containing protein</fullName>
    </recommendedName>
</protein>
<accession>A0AA36JDF0</accession>
<name>A0AA36JDF0_9DINO</name>
<organism evidence="2 3">
    <name type="scientific">Effrenium voratum</name>
    <dbReference type="NCBI Taxonomy" id="2562239"/>
    <lineage>
        <taxon>Eukaryota</taxon>
        <taxon>Sar</taxon>
        <taxon>Alveolata</taxon>
        <taxon>Dinophyceae</taxon>
        <taxon>Suessiales</taxon>
        <taxon>Symbiodiniaceae</taxon>
        <taxon>Effrenium</taxon>
    </lineage>
</organism>
<sequence>MSVFIMCTSPVVHSNKPRARGDQDRTRAKTKGLKDPQARQFFGVCRAIKACLLENVLGLQKYLPAVQRNLQKTGPYEIHIVELDPLDFGGLTSRRRLFIFMARKPLVRSSLEFRTAIDAALERMKSMLLPEDCPAVVADKKRRARRQRARLDALHTSSDSDAVDIMDYKTSDWQALDTSQSLDRMPEKLMLMGFPIHKLSLSQNSREVVAGAGVQLAAAELTATRTVTRSQYPDEEDARRALLNQLIENALEGPTLRLLRHNPEELPRRELPPGKWSGIFGLYLARCLAMGERPASRSTFYRVVGRWRTCLHFRERSSHSTCLTCDRLRAKMRHASDFTTHATAADQLLGHLRVAWACKQQYWLARATSRMKSELLTLIIDGFDKSKTLLPRWTRGRTPKGTVFEKNIRTNLNLSAVHAHGWGFYVYISDEQISAGSSWSWEIVFRTLEHVFHSARRSNLRVPSGLWIQSDNTVKEIKNSVSGLLCSYLASLGYFEDIGHYHLPKGHTHEDIDGIFGVISLAVLESQDDCQTPGDVCRVIESKLQPIFARRNEEMRVIYVHKVRRWRELLPNVVMLKKAPVLFCILSLHIDIKQTISMSGA</sequence>
<dbReference type="Gene3D" id="3.40.50.150">
    <property type="entry name" value="Vaccinia Virus protein VP39"/>
    <property type="match status" value="1"/>
</dbReference>
<proteinExistence type="predicted"/>
<dbReference type="AlphaFoldDB" id="A0AA36JDF0"/>
<dbReference type="Proteomes" id="UP001178507">
    <property type="component" value="Unassembled WGS sequence"/>
</dbReference>
<gene>
    <name evidence="2" type="ORF">EVOR1521_LOCUS25797</name>
</gene>
<dbReference type="EMBL" id="CAUJNA010003478">
    <property type="protein sequence ID" value="CAJ1403044.1"/>
    <property type="molecule type" value="Genomic_DNA"/>
</dbReference>
<evidence type="ECO:0000259" key="1">
    <source>
        <dbReference type="Pfam" id="PF25273"/>
    </source>
</evidence>
<dbReference type="Pfam" id="PF25273">
    <property type="entry name" value="DUF7869"/>
    <property type="match status" value="1"/>
</dbReference>
<dbReference type="InterPro" id="IPR057191">
    <property type="entry name" value="DUF7869"/>
</dbReference>
<dbReference type="InterPro" id="IPR029063">
    <property type="entry name" value="SAM-dependent_MTases_sf"/>
</dbReference>
<feature type="domain" description="DUF7869" evidence="1">
    <location>
        <begin position="409"/>
        <end position="566"/>
    </location>
</feature>
<dbReference type="PANTHER" id="PTHR33153:SF3">
    <property type="entry name" value="TRAFFICKING PROTEIN PARTICLE COMPLEX SUBUNIT 11 DOMAIN-CONTAINING PROTEIN"/>
    <property type="match status" value="1"/>
</dbReference>
<keyword evidence="3" id="KW-1185">Reference proteome</keyword>
<dbReference type="PANTHER" id="PTHR33153">
    <property type="entry name" value="MYND-TYPE DOMAIN-CONTAINING PROTEIN"/>
    <property type="match status" value="1"/>
</dbReference>
<evidence type="ECO:0000313" key="2">
    <source>
        <dbReference type="EMBL" id="CAJ1403044.1"/>
    </source>
</evidence>
<dbReference type="SUPFAM" id="SSF53335">
    <property type="entry name" value="S-adenosyl-L-methionine-dependent methyltransferases"/>
    <property type="match status" value="1"/>
</dbReference>
<reference evidence="2" key="1">
    <citation type="submission" date="2023-08" db="EMBL/GenBank/DDBJ databases">
        <authorList>
            <person name="Chen Y."/>
            <person name="Shah S."/>
            <person name="Dougan E. K."/>
            <person name="Thang M."/>
            <person name="Chan C."/>
        </authorList>
    </citation>
    <scope>NUCLEOTIDE SEQUENCE</scope>
</reference>
<evidence type="ECO:0000313" key="3">
    <source>
        <dbReference type="Proteomes" id="UP001178507"/>
    </source>
</evidence>
<comment type="caution">
    <text evidence="2">The sequence shown here is derived from an EMBL/GenBank/DDBJ whole genome shotgun (WGS) entry which is preliminary data.</text>
</comment>